<evidence type="ECO:0000313" key="2">
    <source>
        <dbReference type="Proteomes" id="UP000594261"/>
    </source>
</evidence>
<protein>
    <submittedName>
        <fullName evidence="1">Uncharacterized protein</fullName>
    </submittedName>
</protein>
<dbReference type="Gramene" id="QL06p031927:mrna">
    <property type="protein sequence ID" value="QL06p031927:mrna"/>
    <property type="gene ID" value="QL06p031927"/>
</dbReference>
<sequence length="82" mass="9131">MASSIAYASNLALLRGKNHHNDDATAEVVDDRIAEKEEQAVKNRRVLRIRIVCGGPSAERGISLNSMRSVLDNIQVREQLFI</sequence>
<dbReference type="InParanoid" id="A0A7N2LZV6"/>
<reference evidence="1 2" key="1">
    <citation type="journal article" date="2016" name="G3 (Bethesda)">
        <title>First Draft Assembly and Annotation of the Genome of a California Endemic Oak Quercus lobata Nee (Fagaceae).</title>
        <authorList>
            <person name="Sork V.L."/>
            <person name="Fitz-Gibbon S.T."/>
            <person name="Puiu D."/>
            <person name="Crepeau M."/>
            <person name="Gugger P.F."/>
            <person name="Sherman R."/>
            <person name="Stevens K."/>
            <person name="Langley C.H."/>
            <person name="Pellegrini M."/>
            <person name="Salzberg S.L."/>
        </authorList>
    </citation>
    <scope>NUCLEOTIDE SEQUENCE [LARGE SCALE GENOMIC DNA]</scope>
    <source>
        <strain evidence="1 2">cv. SW786</strain>
    </source>
</reference>
<organism evidence="1 2">
    <name type="scientific">Quercus lobata</name>
    <name type="common">Valley oak</name>
    <dbReference type="NCBI Taxonomy" id="97700"/>
    <lineage>
        <taxon>Eukaryota</taxon>
        <taxon>Viridiplantae</taxon>
        <taxon>Streptophyta</taxon>
        <taxon>Embryophyta</taxon>
        <taxon>Tracheophyta</taxon>
        <taxon>Spermatophyta</taxon>
        <taxon>Magnoliopsida</taxon>
        <taxon>eudicotyledons</taxon>
        <taxon>Gunneridae</taxon>
        <taxon>Pentapetalae</taxon>
        <taxon>rosids</taxon>
        <taxon>fabids</taxon>
        <taxon>Fagales</taxon>
        <taxon>Fagaceae</taxon>
        <taxon>Quercus</taxon>
    </lineage>
</organism>
<proteinExistence type="predicted"/>
<dbReference type="Gene3D" id="3.40.50.20">
    <property type="match status" value="1"/>
</dbReference>
<dbReference type="Proteomes" id="UP000594261">
    <property type="component" value="Chromosome 6"/>
</dbReference>
<evidence type="ECO:0000313" key="1">
    <source>
        <dbReference type="EnsemblPlants" id="QL06p031927:mrna"/>
    </source>
</evidence>
<accession>A0A7N2LZV6</accession>
<keyword evidence="2" id="KW-1185">Reference proteome</keyword>
<reference evidence="1" key="2">
    <citation type="submission" date="2021-01" db="UniProtKB">
        <authorList>
            <consortium name="EnsemblPlants"/>
        </authorList>
    </citation>
    <scope>IDENTIFICATION</scope>
</reference>
<dbReference type="EMBL" id="LRBV02000006">
    <property type="status" value="NOT_ANNOTATED_CDS"/>
    <property type="molecule type" value="Genomic_DNA"/>
</dbReference>
<dbReference type="AlphaFoldDB" id="A0A7N2LZV6"/>
<name>A0A7N2LZV6_QUELO</name>
<dbReference type="EnsemblPlants" id="QL06p031927:mrna">
    <property type="protein sequence ID" value="QL06p031927:mrna"/>
    <property type="gene ID" value="QL06p031927"/>
</dbReference>